<feature type="compositionally biased region" description="Basic and acidic residues" evidence="10">
    <location>
        <begin position="427"/>
        <end position="436"/>
    </location>
</feature>
<accession>A0AAD9IL82</accession>
<feature type="compositionally biased region" description="Low complexity" evidence="10">
    <location>
        <begin position="666"/>
        <end position="677"/>
    </location>
</feature>
<feature type="compositionally biased region" description="Low complexity" evidence="10">
    <location>
        <begin position="405"/>
        <end position="417"/>
    </location>
</feature>
<evidence type="ECO:0000256" key="2">
    <source>
        <dbReference type="ARBA" id="ARBA00012406"/>
    </source>
</evidence>
<comment type="catalytic activity">
    <reaction evidence="8">
        <text>L-seryl-[protein] + ATP = O-phospho-L-seryl-[protein] + ADP + H(+)</text>
        <dbReference type="Rhea" id="RHEA:17989"/>
        <dbReference type="Rhea" id="RHEA-COMP:9863"/>
        <dbReference type="Rhea" id="RHEA-COMP:11604"/>
        <dbReference type="ChEBI" id="CHEBI:15378"/>
        <dbReference type="ChEBI" id="CHEBI:29999"/>
        <dbReference type="ChEBI" id="CHEBI:30616"/>
        <dbReference type="ChEBI" id="CHEBI:83421"/>
        <dbReference type="ChEBI" id="CHEBI:456216"/>
        <dbReference type="EC" id="2.7.11.25"/>
    </reaction>
</comment>
<feature type="region of interest" description="Disordered" evidence="10">
    <location>
        <begin position="405"/>
        <end position="851"/>
    </location>
</feature>
<dbReference type="InterPro" id="IPR008271">
    <property type="entry name" value="Ser/Thr_kinase_AS"/>
</dbReference>
<evidence type="ECO:0000313" key="13">
    <source>
        <dbReference type="Proteomes" id="UP001255856"/>
    </source>
</evidence>
<dbReference type="PROSITE" id="PS00108">
    <property type="entry name" value="PROTEIN_KINASE_ST"/>
    <property type="match status" value="1"/>
</dbReference>
<evidence type="ECO:0000256" key="7">
    <source>
        <dbReference type="ARBA" id="ARBA00047559"/>
    </source>
</evidence>
<feature type="compositionally biased region" description="Basic and acidic residues" evidence="10">
    <location>
        <begin position="864"/>
        <end position="875"/>
    </location>
</feature>
<dbReference type="GO" id="GO:0004709">
    <property type="term" value="F:MAP kinase kinase kinase activity"/>
    <property type="evidence" value="ECO:0007669"/>
    <property type="project" value="UniProtKB-EC"/>
</dbReference>
<comment type="catalytic activity">
    <reaction evidence="7">
        <text>L-threonyl-[protein] + ATP = O-phospho-L-threonyl-[protein] + ADP + H(+)</text>
        <dbReference type="Rhea" id="RHEA:46608"/>
        <dbReference type="Rhea" id="RHEA-COMP:11060"/>
        <dbReference type="Rhea" id="RHEA-COMP:11605"/>
        <dbReference type="ChEBI" id="CHEBI:15378"/>
        <dbReference type="ChEBI" id="CHEBI:30013"/>
        <dbReference type="ChEBI" id="CHEBI:30616"/>
        <dbReference type="ChEBI" id="CHEBI:61977"/>
        <dbReference type="ChEBI" id="CHEBI:456216"/>
        <dbReference type="EC" id="2.7.11.25"/>
    </reaction>
</comment>
<evidence type="ECO:0000256" key="4">
    <source>
        <dbReference type="ARBA" id="ARBA00022741"/>
    </source>
</evidence>
<dbReference type="CDD" id="cd06606">
    <property type="entry name" value="STKc_MAPKKK"/>
    <property type="match status" value="1"/>
</dbReference>
<protein>
    <recommendedName>
        <fullName evidence="2">mitogen-activated protein kinase kinase kinase</fullName>
        <ecNumber evidence="2">2.7.11.25</ecNumber>
    </recommendedName>
</protein>
<dbReference type="FunFam" id="3.30.200.20:FF:000387">
    <property type="entry name" value="Serine/threonine-protein kinase STE11"/>
    <property type="match status" value="1"/>
</dbReference>
<feature type="compositionally biased region" description="Basic and acidic residues" evidence="10">
    <location>
        <begin position="501"/>
        <end position="512"/>
    </location>
</feature>
<evidence type="ECO:0000313" key="12">
    <source>
        <dbReference type="EMBL" id="KAK2078262.1"/>
    </source>
</evidence>
<gene>
    <name evidence="12" type="ORF">QBZ16_004131</name>
</gene>
<keyword evidence="3" id="KW-0808">Transferase</keyword>
<keyword evidence="13" id="KW-1185">Reference proteome</keyword>
<keyword evidence="4 9" id="KW-0547">Nucleotide-binding</keyword>
<keyword evidence="5" id="KW-0418">Kinase</keyword>
<sequence length="974" mass="102248">MGQCISSLPQRRWGASEVLDGPFRATPAYTTTANVGIGDRFGYNNGRMGLDPIDEHKTVHMAGGPLGGNGANNGANNGNVGNKSPSRTPRWPSEDLGRADSSPREGSRAQGTSEGNSWKKGEMIGQGAYGSVFLGLDQETGQLMAVKAVQFPRAASQKIAGQVAALEAEVKLLRRLDHPNIVRYLYTERSEEALHIFLEYVPGGSIASLVTKFGSLPEPVIRVYTRQILTGLEYLHRHGIIHRDIKGANILVDISGNCKLADFGASKQIEELATLESGFKSVKGTPYWMAPEVIKQSGHGRQADIWSVACTVIEMATGRPPWSELGSQVAAMFQIASSKGPPTIPENLSAECKDFLYLCFNRNWKERPLAAQLLRHPFLATPEPAPRKMAVPPLPGLMEPVAKTPEAAEPADAPEPAIKAWRTPPGADERRSHDRAAQAAPVREGPRDSSAVGISIALPDASSTETPLSSSSEEEPPGLPRAASGAHMDASQDGPELSDPNSKEHDRGRTESEDSGSAQEPRERQLPARSRSAQGPMQVAALGREGPDAGAAAERPGLGRPVSASQALPSRAQAKPSPAPPRRSQSARVPVGGGAREAIAAAGKSTVIDASSQRNLDAERPAVSSPQKAGPKAQQAARDAAVGARSAAAPIEPRATADAARQSLDRAAAPRASARVRQSMPTLGARALGRAASPTKLRPVWERASDEAVETPRGPSDDAADEQTRAGAQPASPKHTSEEEQSPQEDAEGQASPSKASGRSPSKRDAARRSQSATGRSGGGVRGHEAWVLHCLPPSPMVETGLKPRRSLAGGPDGLPRVDERASACGSDDERPSTYNPMDEPSWMAPTPGGEGAHLAAMLAHADRDPGASFAERRASAGRASAAPPYRPRAAEASLGASWEVEAAVAAAALAHSRAAEGGEVDLLGSWCPPRDHLVWTNDDGDIDALPWDVGRSSLALAPGALLGASADAPASRS</sequence>
<dbReference type="EMBL" id="JASFZW010000005">
    <property type="protein sequence ID" value="KAK2078262.1"/>
    <property type="molecule type" value="Genomic_DNA"/>
</dbReference>
<feature type="compositionally biased region" description="Low complexity" evidence="10">
    <location>
        <begin position="462"/>
        <end position="471"/>
    </location>
</feature>
<dbReference type="InterPro" id="IPR011009">
    <property type="entry name" value="Kinase-like_dom_sf"/>
</dbReference>
<dbReference type="PANTHER" id="PTHR48016:SF56">
    <property type="entry name" value="MAPKK KINASE"/>
    <property type="match status" value="1"/>
</dbReference>
<dbReference type="InterPro" id="IPR050538">
    <property type="entry name" value="MAP_kinase_kinase_kinase"/>
</dbReference>
<dbReference type="Pfam" id="PF00069">
    <property type="entry name" value="Pkinase"/>
    <property type="match status" value="1"/>
</dbReference>
<reference evidence="12" key="1">
    <citation type="submission" date="2021-01" db="EMBL/GenBank/DDBJ databases">
        <authorList>
            <person name="Eckstrom K.M.E."/>
        </authorList>
    </citation>
    <scope>NUCLEOTIDE SEQUENCE</scope>
    <source>
        <strain evidence="12">UVCC 0001</strain>
    </source>
</reference>
<organism evidence="12 13">
    <name type="scientific">Prototheca wickerhamii</name>
    <dbReference type="NCBI Taxonomy" id="3111"/>
    <lineage>
        <taxon>Eukaryota</taxon>
        <taxon>Viridiplantae</taxon>
        <taxon>Chlorophyta</taxon>
        <taxon>core chlorophytes</taxon>
        <taxon>Trebouxiophyceae</taxon>
        <taxon>Chlorellales</taxon>
        <taxon>Chlorellaceae</taxon>
        <taxon>Prototheca</taxon>
    </lineage>
</organism>
<feature type="compositionally biased region" description="Low complexity" evidence="10">
    <location>
        <begin position="72"/>
        <end position="82"/>
    </location>
</feature>
<feature type="compositionally biased region" description="Basic and acidic residues" evidence="10">
    <location>
        <begin position="816"/>
        <end position="832"/>
    </location>
</feature>
<feature type="region of interest" description="Disordered" evidence="10">
    <location>
        <begin position="57"/>
        <end position="122"/>
    </location>
</feature>
<feature type="compositionally biased region" description="Basic and acidic residues" evidence="10">
    <location>
        <begin position="92"/>
        <end position="107"/>
    </location>
</feature>
<evidence type="ECO:0000256" key="8">
    <source>
        <dbReference type="ARBA" id="ARBA00048329"/>
    </source>
</evidence>
<feature type="compositionally biased region" description="Low complexity" evidence="10">
    <location>
        <begin position="626"/>
        <end position="650"/>
    </location>
</feature>
<feature type="compositionally biased region" description="Low complexity" evidence="10">
    <location>
        <begin position="569"/>
        <end position="603"/>
    </location>
</feature>
<evidence type="ECO:0000256" key="10">
    <source>
        <dbReference type="SAM" id="MobiDB-lite"/>
    </source>
</evidence>
<proteinExistence type="inferred from homology"/>
<dbReference type="FunFam" id="1.10.510.10:FF:000071">
    <property type="entry name" value="Mitogen-activated protein kinase kinase kinase 3 isoform 2"/>
    <property type="match status" value="1"/>
</dbReference>
<dbReference type="PROSITE" id="PS50011">
    <property type="entry name" value="PROTEIN_KINASE_DOM"/>
    <property type="match status" value="1"/>
</dbReference>
<dbReference type="PANTHER" id="PTHR48016">
    <property type="entry name" value="MAP KINASE KINASE KINASE SSK2-RELATED-RELATED"/>
    <property type="match status" value="1"/>
</dbReference>
<dbReference type="InterPro" id="IPR000719">
    <property type="entry name" value="Prot_kinase_dom"/>
</dbReference>
<feature type="compositionally biased region" description="Polar residues" evidence="10">
    <location>
        <begin position="751"/>
        <end position="760"/>
    </location>
</feature>
<dbReference type="GO" id="GO:0005524">
    <property type="term" value="F:ATP binding"/>
    <property type="evidence" value="ECO:0007669"/>
    <property type="project" value="UniProtKB-UniRule"/>
</dbReference>
<dbReference type="Proteomes" id="UP001255856">
    <property type="component" value="Unassembled WGS sequence"/>
</dbReference>
<evidence type="ECO:0000256" key="6">
    <source>
        <dbReference type="ARBA" id="ARBA00022840"/>
    </source>
</evidence>
<evidence type="ECO:0000256" key="5">
    <source>
        <dbReference type="ARBA" id="ARBA00022777"/>
    </source>
</evidence>
<comment type="similarity">
    <text evidence="1">Belongs to the protein kinase superfamily. STE Ser/Thr protein kinase family. MAP kinase kinase kinase subfamily.</text>
</comment>
<keyword evidence="6 9" id="KW-0067">ATP-binding</keyword>
<dbReference type="EC" id="2.7.11.25" evidence="2"/>
<dbReference type="Gene3D" id="1.10.510.10">
    <property type="entry name" value="Transferase(Phosphotransferase) domain 1"/>
    <property type="match status" value="1"/>
</dbReference>
<feature type="domain" description="Protein kinase" evidence="11">
    <location>
        <begin position="118"/>
        <end position="379"/>
    </location>
</feature>
<dbReference type="InterPro" id="IPR017441">
    <property type="entry name" value="Protein_kinase_ATP_BS"/>
</dbReference>
<evidence type="ECO:0000259" key="11">
    <source>
        <dbReference type="PROSITE" id="PS50011"/>
    </source>
</evidence>
<dbReference type="SMART" id="SM00220">
    <property type="entry name" value="S_TKc"/>
    <property type="match status" value="1"/>
</dbReference>
<dbReference type="AlphaFoldDB" id="A0AAD9IL82"/>
<evidence type="ECO:0000256" key="3">
    <source>
        <dbReference type="ARBA" id="ARBA00022679"/>
    </source>
</evidence>
<feature type="compositionally biased region" description="Acidic residues" evidence="10">
    <location>
        <begin position="739"/>
        <end position="748"/>
    </location>
</feature>
<dbReference type="PROSITE" id="PS00107">
    <property type="entry name" value="PROTEIN_KINASE_ATP"/>
    <property type="match status" value="1"/>
</dbReference>
<evidence type="ECO:0000256" key="1">
    <source>
        <dbReference type="ARBA" id="ARBA00006529"/>
    </source>
</evidence>
<feature type="region of interest" description="Disordered" evidence="10">
    <location>
        <begin position="864"/>
        <end position="890"/>
    </location>
</feature>
<feature type="binding site" evidence="9">
    <location>
        <position position="147"/>
    </location>
    <ligand>
        <name>ATP</name>
        <dbReference type="ChEBI" id="CHEBI:30616"/>
    </ligand>
</feature>
<evidence type="ECO:0000256" key="9">
    <source>
        <dbReference type="PROSITE-ProRule" id="PRU10141"/>
    </source>
</evidence>
<dbReference type="SUPFAM" id="SSF56112">
    <property type="entry name" value="Protein kinase-like (PK-like)"/>
    <property type="match status" value="1"/>
</dbReference>
<name>A0AAD9IL82_PROWI</name>
<comment type="caution">
    <text evidence="12">The sequence shown here is derived from an EMBL/GenBank/DDBJ whole genome shotgun (WGS) entry which is preliminary data.</text>
</comment>